<dbReference type="KEGG" id="bor:COCMIDRAFT_88399"/>
<reference evidence="1 2" key="1">
    <citation type="journal article" date="2013" name="PLoS Genet.">
        <title>Comparative genome structure, secondary metabolite, and effector coding capacity across Cochliobolus pathogens.</title>
        <authorList>
            <person name="Condon B.J."/>
            <person name="Leng Y."/>
            <person name="Wu D."/>
            <person name="Bushley K.E."/>
            <person name="Ohm R.A."/>
            <person name="Otillar R."/>
            <person name="Martin J."/>
            <person name="Schackwitz W."/>
            <person name="Grimwood J."/>
            <person name="MohdZainudin N."/>
            <person name="Xue C."/>
            <person name="Wang R."/>
            <person name="Manning V.A."/>
            <person name="Dhillon B."/>
            <person name="Tu Z.J."/>
            <person name="Steffenson B.J."/>
            <person name="Salamov A."/>
            <person name="Sun H."/>
            <person name="Lowry S."/>
            <person name="LaButti K."/>
            <person name="Han J."/>
            <person name="Copeland A."/>
            <person name="Lindquist E."/>
            <person name="Barry K."/>
            <person name="Schmutz J."/>
            <person name="Baker S.E."/>
            <person name="Ciuffetti L.M."/>
            <person name="Grigoriev I.V."/>
            <person name="Zhong S."/>
            <person name="Turgeon B.G."/>
        </authorList>
    </citation>
    <scope>NUCLEOTIDE SEQUENCE [LARGE SCALE GENOMIC DNA]</scope>
    <source>
        <strain evidence="1 2">ATCC 44560</strain>
    </source>
</reference>
<organism evidence="1 2">
    <name type="scientific">Bipolaris oryzae ATCC 44560</name>
    <dbReference type="NCBI Taxonomy" id="930090"/>
    <lineage>
        <taxon>Eukaryota</taxon>
        <taxon>Fungi</taxon>
        <taxon>Dikarya</taxon>
        <taxon>Ascomycota</taxon>
        <taxon>Pezizomycotina</taxon>
        <taxon>Dothideomycetes</taxon>
        <taxon>Pleosporomycetidae</taxon>
        <taxon>Pleosporales</taxon>
        <taxon>Pleosporineae</taxon>
        <taxon>Pleosporaceae</taxon>
        <taxon>Bipolaris</taxon>
    </lineage>
</organism>
<keyword evidence="2" id="KW-1185">Reference proteome</keyword>
<dbReference type="GeneID" id="19127257"/>
<dbReference type="Proteomes" id="UP000054032">
    <property type="component" value="Unassembled WGS sequence"/>
</dbReference>
<accession>W6ZKL9</accession>
<protein>
    <submittedName>
        <fullName evidence="1">Uncharacterized protein</fullName>
    </submittedName>
</protein>
<gene>
    <name evidence="1" type="ORF">COCMIDRAFT_88399</name>
</gene>
<dbReference type="EMBL" id="KI963945">
    <property type="protein sequence ID" value="EUC48034.1"/>
    <property type="molecule type" value="Genomic_DNA"/>
</dbReference>
<proteinExistence type="predicted"/>
<feature type="non-terminal residue" evidence="1">
    <location>
        <position position="74"/>
    </location>
</feature>
<dbReference type="AlphaFoldDB" id="W6ZKL9"/>
<evidence type="ECO:0000313" key="1">
    <source>
        <dbReference type="EMBL" id="EUC48034.1"/>
    </source>
</evidence>
<dbReference type="RefSeq" id="XP_007685427.1">
    <property type="nucleotide sequence ID" value="XM_007687237.1"/>
</dbReference>
<evidence type="ECO:0000313" key="2">
    <source>
        <dbReference type="Proteomes" id="UP000054032"/>
    </source>
</evidence>
<dbReference type="HOGENOM" id="CLU_2694397_0_0_1"/>
<name>W6ZKL9_COCMI</name>
<sequence>MPAQLHIERVDEVDENNSNRVQFAPLTQVLDSRARRRLRRSHLSQEVNSFEDHQKKDKKLFLELRRQLREQDEK</sequence>